<dbReference type="CDD" id="cd00303">
    <property type="entry name" value="retropepsin_like"/>
    <property type="match status" value="1"/>
</dbReference>
<accession>A0A2S4PIX9</accession>
<keyword evidence="3" id="KW-1185">Reference proteome</keyword>
<evidence type="ECO:0000313" key="2">
    <source>
        <dbReference type="EMBL" id="POS81973.1"/>
    </source>
</evidence>
<protein>
    <submittedName>
        <fullName evidence="2">Uncharacterized protein</fullName>
    </submittedName>
</protein>
<evidence type="ECO:0000313" key="3">
    <source>
        <dbReference type="Proteomes" id="UP000237438"/>
    </source>
</evidence>
<evidence type="ECO:0000256" key="1">
    <source>
        <dbReference type="SAM" id="MobiDB-lite"/>
    </source>
</evidence>
<dbReference type="Proteomes" id="UP000237438">
    <property type="component" value="Unassembled WGS sequence"/>
</dbReference>
<dbReference type="InterPro" id="IPR021109">
    <property type="entry name" value="Peptidase_aspartic_dom_sf"/>
</dbReference>
<gene>
    <name evidence="2" type="ORF">EPUL_006544</name>
</gene>
<sequence length="411" mass="46311">MSGANESNPPATPDIQNLSYEEFTGSAYVEAPKQPNQTMSVMLGISREIKGKELHGSDKKVTLESFLNIGDVKKRARPIHIEDLLNKEEQDPKLRKRNRRSSEKKVIRHLREIVGRQGKGPINYQRLAEDIKVEVSLMDLFQMSPDLSKAFRALSTRINKKLEKRKDFTSKRLNISTDRVDGMRNIYDSESLLSRVRTSFGSVDQKAFRVPATIKSRKDGKIVNVSLPASMTQADQGSDMIIVTVGFLKKLGLSAKRLSERGFEGLTMNVADGTSAELTHYAEFEIGVLGIWRRIEAFVRPFNEKNIHEVHLLLGMPWLHAVDAKIRIRESIIETGDTQRGEKVVKVEGPQFIESELHKLVLCPKEDIKSQPVEFHEASSEDSDESLYDSDSDDSLSDAESEGLKDMDPSK</sequence>
<dbReference type="STRING" id="225359.A0A2S4PIX9"/>
<feature type="compositionally biased region" description="Basic and acidic residues" evidence="1">
    <location>
        <begin position="402"/>
        <end position="411"/>
    </location>
</feature>
<dbReference type="EMBL" id="PEDP01005424">
    <property type="protein sequence ID" value="POS81973.1"/>
    <property type="molecule type" value="Genomic_DNA"/>
</dbReference>
<comment type="caution">
    <text evidence="2">The sequence shown here is derived from an EMBL/GenBank/DDBJ whole genome shotgun (WGS) entry which is preliminary data.</text>
</comment>
<reference evidence="2 3" key="1">
    <citation type="submission" date="2017-10" db="EMBL/GenBank/DDBJ databases">
        <title>Development of genomic resources for the powdery mildew, Erysiphe pulchra.</title>
        <authorList>
            <person name="Wadl P.A."/>
            <person name="Mack B.M."/>
            <person name="Moore G."/>
            <person name="Beltz S.B."/>
        </authorList>
    </citation>
    <scope>NUCLEOTIDE SEQUENCE [LARGE SCALE GENOMIC DNA]</scope>
    <source>
        <strain evidence="2">Cflorida</strain>
    </source>
</reference>
<dbReference type="AlphaFoldDB" id="A0A2S4PIX9"/>
<proteinExistence type="predicted"/>
<name>A0A2S4PIX9_9PEZI</name>
<feature type="compositionally biased region" description="Acidic residues" evidence="1">
    <location>
        <begin position="380"/>
        <end position="401"/>
    </location>
</feature>
<dbReference type="OrthoDB" id="4774312at2759"/>
<feature type="region of interest" description="Disordered" evidence="1">
    <location>
        <begin position="372"/>
        <end position="411"/>
    </location>
</feature>
<dbReference type="Gene3D" id="2.40.70.10">
    <property type="entry name" value="Acid Proteases"/>
    <property type="match status" value="1"/>
</dbReference>
<feature type="non-terminal residue" evidence="2">
    <location>
        <position position="411"/>
    </location>
</feature>
<organism evidence="2 3">
    <name type="scientific">Erysiphe pulchra</name>
    <dbReference type="NCBI Taxonomy" id="225359"/>
    <lineage>
        <taxon>Eukaryota</taxon>
        <taxon>Fungi</taxon>
        <taxon>Dikarya</taxon>
        <taxon>Ascomycota</taxon>
        <taxon>Pezizomycotina</taxon>
        <taxon>Leotiomycetes</taxon>
        <taxon>Erysiphales</taxon>
        <taxon>Erysiphaceae</taxon>
        <taxon>Erysiphe</taxon>
    </lineage>
</organism>